<dbReference type="Proteomes" id="UP000402241">
    <property type="component" value="Chromosome"/>
</dbReference>
<accession>A0ABX6E8H2</accession>
<sequence>MEQPPEEQDQRKTAFLVEAALICETLTGLQALVSSEEPSLTAGLLLLVLWLATSCNSRKL</sequence>
<gene>
    <name evidence="1" type="ORF">GCE86_27675</name>
</gene>
<organism evidence="1 2">
    <name type="scientific">Micromonospora terminaliae</name>
    <dbReference type="NCBI Taxonomy" id="1914461"/>
    <lineage>
        <taxon>Bacteria</taxon>
        <taxon>Bacillati</taxon>
        <taxon>Actinomycetota</taxon>
        <taxon>Actinomycetes</taxon>
        <taxon>Micromonosporales</taxon>
        <taxon>Micromonosporaceae</taxon>
        <taxon>Micromonospora</taxon>
    </lineage>
</organism>
<protein>
    <submittedName>
        <fullName evidence="1">Uncharacterized protein</fullName>
    </submittedName>
</protein>
<reference evidence="1 2" key="1">
    <citation type="submission" date="2019-10" db="EMBL/GenBank/DDBJ databases">
        <title>Genome Sequence of Micromonospora terminaliae DSM 101760.</title>
        <authorList>
            <person name="Guo L."/>
        </authorList>
    </citation>
    <scope>NUCLEOTIDE SEQUENCE [LARGE SCALE GENOMIC DNA]</scope>
    <source>
        <strain evidence="1 2">DSM 101760</strain>
    </source>
</reference>
<proteinExistence type="predicted"/>
<evidence type="ECO:0000313" key="1">
    <source>
        <dbReference type="EMBL" id="QGL50467.1"/>
    </source>
</evidence>
<keyword evidence="2" id="KW-1185">Reference proteome</keyword>
<evidence type="ECO:0000313" key="2">
    <source>
        <dbReference type="Proteomes" id="UP000402241"/>
    </source>
</evidence>
<dbReference type="EMBL" id="CP045309">
    <property type="protein sequence ID" value="QGL50467.1"/>
    <property type="molecule type" value="Genomic_DNA"/>
</dbReference>
<name>A0ABX6E8H2_9ACTN</name>